<reference evidence="1 2" key="1">
    <citation type="submission" date="2019-05" db="EMBL/GenBank/DDBJ databases">
        <title>Another draft genome of Portunus trituberculatus and its Hox gene families provides insights of decapod evolution.</title>
        <authorList>
            <person name="Jeong J.-H."/>
            <person name="Song I."/>
            <person name="Kim S."/>
            <person name="Choi T."/>
            <person name="Kim D."/>
            <person name="Ryu S."/>
            <person name="Kim W."/>
        </authorList>
    </citation>
    <scope>NUCLEOTIDE SEQUENCE [LARGE SCALE GENOMIC DNA]</scope>
    <source>
        <tissue evidence="1">Muscle</tissue>
    </source>
</reference>
<proteinExistence type="predicted"/>
<name>A0A5B7FDU1_PORTR</name>
<dbReference type="AlphaFoldDB" id="A0A5B7FDU1"/>
<dbReference type="Proteomes" id="UP000324222">
    <property type="component" value="Unassembled WGS sequence"/>
</dbReference>
<evidence type="ECO:0000313" key="1">
    <source>
        <dbReference type="EMBL" id="MPC42664.1"/>
    </source>
</evidence>
<accession>A0A5B7FDU1</accession>
<protein>
    <submittedName>
        <fullName evidence="1">Uncharacterized protein</fullName>
    </submittedName>
</protein>
<evidence type="ECO:0000313" key="2">
    <source>
        <dbReference type="Proteomes" id="UP000324222"/>
    </source>
</evidence>
<organism evidence="1 2">
    <name type="scientific">Portunus trituberculatus</name>
    <name type="common">Swimming crab</name>
    <name type="synonym">Neptunus trituberculatus</name>
    <dbReference type="NCBI Taxonomy" id="210409"/>
    <lineage>
        <taxon>Eukaryota</taxon>
        <taxon>Metazoa</taxon>
        <taxon>Ecdysozoa</taxon>
        <taxon>Arthropoda</taxon>
        <taxon>Crustacea</taxon>
        <taxon>Multicrustacea</taxon>
        <taxon>Malacostraca</taxon>
        <taxon>Eumalacostraca</taxon>
        <taxon>Eucarida</taxon>
        <taxon>Decapoda</taxon>
        <taxon>Pleocyemata</taxon>
        <taxon>Brachyura</taxon>
        <taxon>Eubrachyura</taxon>
        <taxon>Portunoidea</taxon>
        <taxon>Portunidae</taxon>
        <taxon>Portuninae</taxon>
        <taxon>Portunus</taxon>
    </lineage>
</organism>
<sequence length="102" mass="11065">MFLKIYRPGQNGGDVFLQTKKCASSEQVDSERFTKRPSLGSWISLNQPPSSTQRLPIYHNPALSSPPGIDGAQAALGFSYTLTVPSSDLLPAFLPSFLPSHT</sequence>
<keyword evidence="2" id="KW-1185">Reference proteome</keyword>
<dbReference type="EMBL" id="VSRR010005524">
    <property type="protein sequence ID" value="MPC42664.1"/>
    <property type="molecule type" value="Genomic_DNA"/>
</dbReference>
<comment type="caution">
    <text evidence="1">The sequence shown here is derived from an EMBL/GenBank/DDBJ whole genome shotgun (WGS) entry which is preliminary data.</text>
</comment>
<gene>
    <name evidence="1" type="ORF">E2C01_036291</name>
</gene>